<dbReference type="OrthoDB" id="7873796at2"/>
<dbReference type="Proteomes" id="UP000294360">
    <property type="component" value="Chromosome"/>
</dbReference>
<dbReference type="Pfam" id="PF00034">
    <property type="entry name" value="Cytochrom_C"/>
    <property type="match status" value="1"/>
</dbReference>
<organism evidence="7 8">
    <name type="scientific">Methylocella tundrae</name>
    <dbReference type="NCBI Taxonomy" id="227605"/>
    <lineage>
        <taxon>Bacteria</taxon>
        <taxon>Pseudomonadati</taxon>
        <taxon>Pseudomonadota</taxon>
        <taxon>Alphaproteobacteria</taxon>
        <taxon>Hyphomicrobiales</taxon>
        <taxon>Beijerinckiaceae</taxon>
        <taxon>Methylocella</taxon>
    </lineage>
</organism>
<dbReference type="KEGG" id="mtun:MTUNDRAET4_1522"/>
<dbReference type="Gene3D" id="1.10.760.10">
    <property type="entry name" value="Cytochrome c-like domain"/>
    <property type="match status" value="1"/>
</dbReference>
<accession>A0A4U8YZ44</accession>
<sequence length="116" mass="12320">MTHGIRSMIKFNSFATTLLALIAALSNASAQTADPAVGRRLANAVCSACHQVGAVPTPQPMNSKAPSFLDISHMRSTTELAIKVFLRSSHPTMPNIILNQEETDSVAAYIVGLAKN</sequence>
<dbReference type="AlphaFoldDB" id="A0A4U8YZ44"/>
<evidence type="ECO:0000256" key="1">
    <source>
        <dbReference type="ARBA" id="ARBA00022617"/>
    </source>
</evidence>
<evidence type="ECO:0000259" key="6">
    <source>
        <dbReference type="PROSITE" id="PS51007"/>
    </source>
</evidence>
<reference evidence="7 8" key="1">
    <citation type="submission" date="2019-03" db="EMBL/GenBank/DDBJ databases">
        <authorList>
            <person name="Kox A.R. M."/>
        </authorList>
    </citation>
    <scope>NUCLEOTIDE SEQUENCE [LARGE SCALE GENOMIC DNA]</scope>
    <source>
        <strain evidence="7">MTUNDRAET4 annotated genome</strain>
    </source>
</reference>
<evidence type="ECO:0000256" key="2">
    <source>
        <dbReference type="ARBA" id="ARBA00022723"/>
    </source>
</evidence>
<dbReference type="PROSITE" id="PS51007">
    <property type="entry name" value="CYTC"/>
    <property type="match status" value="1"/>
</dbReference>
<proteinExistence type="predicted"/>
<keyword evidence="3 4" id="KW-0408">Iron</keyword>
<evidence type="ECO:0000313" key="7">
    <source>
        <dbReference type="EMBL" id="VFU08415.1"/>
    </source>
</evidence>
<feature type="domain" description="Cytochrome c" evidence="6">
    <location>
        <begin position="33"/>
        <end position="114"/>
    </location>
</feature>
<name>A0A4U8YZ44_METTU</name>
<evidence type="ECO:0000256" key="3">
    <source>
        <dbReference type="ARBA" id="ARBA00023004"/>
    </source>
</evidence>
<feature type="signal peptide" evidence="5">
    <location>
        <begin position="1"/>
        <end position="30"/>
    </location>
</feature>
<dbReference type="EMBL" id="LR536450">
    <property type="protein sequence ID" value="VFU08415.1"/>
    <property type="molecule type" value="Genomic_DNA"/>
</dbReference>
<dbReference type="GO" id="GO:0009055">
    <property type="term" value="F:electron transfer activity"/>
    <property type="evidence" value="ECO:0007669"/>
    <property type="project" value="InterPro"/>
</dbReference>
<evidence type="ECO:0000313" key="8">
    <source>
        <dbReference type="Proteomes" id="UP000294360"/>
    </source>
</evidence>
<feature type="chain" id="PRO_5020589294" evidence="5">
    <location>
        <begin position="31"/>
        <end position="116"/>
    </location>
</feature>
<evidence type="ECO:0000256" key="5">
    <source>
        <dbReference type="SAM" id="SignalP"/>
    </source>
</evidence>
<keyword evidence="2 4" id="KW-0479">Metal-binding</keyword>
<keyword evidence="1 4" id="KW-0349">Heme</keyword>
<dbReference type="GO" id="GO:0020037">
    <property type="term" value="F:heme binding"/>
    <property type="evidence" value="ECO:0007669"/>
    <property type="project" value="InterPro"/>
</dbReference>
<gene>
    <name evidence="7" type="ORF">MTUNDRAET4_1522</name>
</gene>
<keyword evidence="5" id="KW-0732">Signal</keyword>
<dbReference type="GO" id="GO:0046872">
    <property type="term" value="F:metal ion binding"/>
    <property type="evidence" value="ECO:0007669"/>
    <property type="project" value="UniProtKB-KW"/>
</dbReference>
<dbReference type="InterPro" id="IPR009056">
    <property type="entry name" value="Cyt_c-like_dom"/>
</dbReference>
<dbReference type="InterPro" id="IPR036909">
    <property type="entry name" value="Cyt_c-like_dom_sf"/>
</dbReference>
<dbReference type="RefSeq" id="WP_134488412.1">
    <property type="nucleotide sequence ID" value="NZ_CP139089.1"/>
</dbReference>
<evidence type="ECO:0000256" key="4">
    <source>
        <dbReference type="PROSITE-ProRule" id="PRU00433"/>
    </source>
</evidence>
<dbReference type="SUPFAM" id="SSF46626">
    <property type="entry name" value="Cytochrome c"/>
    <property type="match status" value="1"/>
</dbReference>
<protein>
    <submittedName>
        <fullName evidence="7">Cytochrome c class I</fullName>
    </submittedName>
</protein>